<organism evidence="1 2">
    <name type="scientific">Hypholoma sublateritium (strain FD-334 SS-4)</name>
    <dbReference type="NCBI Taxonomy" id="945553"/>
    <lineage>
        <taxon>Eukaryota</taxon>
        <taxon>Fungi</taxon>
        <taxon>Dikarya</taxon>
        <taxon>Basidiomycota</taxon>
        <taxon>Agaricomycotina</taxon>
        <taxon>Agaricomycetes</taxon>
        <taxon>Agaricomycetidae</taxon>
        <taxon>Agaricales</taxon>
        <taxon>Agaricineae</taxon>
        <taxon>Strophariaceae</taxon>
        <taxon>Hypholoma</taxon>
    </lineage>
</organism>
<sequence>MSSIADNPMIHRLSQDLLLHIFEQNAHMFADDNALITTCITSQVCQTWRYLLLATPFLWARLLDFDILARRSIGDGYWGDELVRRTGSSLLRIKARKSLAVDKDPSESPNQQLSLHFLKTIEENFHRLQILVADLDGFEYGWHHTPWDRILSLPAPQLQCFDFTVAFNRRDGRRTPVDRSSAPPISFSDDAPCLRKFRAVQFKLNFRAPWVRGLRDLYIGHVNLVLSEVLHALAATESPERLELNGHLIHWFAHDDSDEQHLPIAHLPKLKELCISFHPLLCDVLLDQLRTPPDCALKYTLSLGPGLCIDDDFSTALIDLFRRLSKFAREYFLHQLPTNLLFHYDSNLLCIVAHSQDDLGGFHVQVEHSSWFLPEEVKDAFLSEFTLAEFSHVTELRLEILYVEYMSAVSLLLFLGCFSSLQTLTTCCWDPELFKVLKEKLDPSRSVLPLLRTIKMQLPKPSRPKLIPGLEEDYKNITLSKFMDVLDGYPVEVVFSP</sequence>
<accession>A0A0D2NM93</accession>
<dbReference type="Gene3D" id="1.20.1280.50">
    <property type="match status" value="1"/>
</dbReference>
<reference evidence="2" key="1">
    <citation type="submission" date="2014-04" db="EMBL/GenBank/DDBJ databases">
        <title>Evolutionary Origins and Diversification of the Mycorrhizal Mutualists.</title>
        <authorList>
            <consortium name="DOE Joint Genome Institute"/>
            <consortium name="Mycorrhizal Genomics Consortium"/>
            <person name="Kohler A."/>
            <person name="Kuo A."/>
            <person name="Nagy L.G."/>
            <person name="Floudas D."/>
            <person name="Copeland A."/>
            <person name="Barry K.W."/>
            <person name="Cichocki N."/>
            <person name="Veneault-Fourrey C."/>
            <person name="LaButti K."/>
            <person name="Lindquist E.A."/>
            <person name="Lipzen A."/>
            <person name="Lundell T."/>
            <person name="Morin E."/>
            <person name="Murat C."/>
            <person name="Riley R."/>
            <person name="Ohm R."/>
            <person name="Sun H."/>
            <person name="Tunlid A."/>
            <person name="Henrissat B."/>
            <person name="Grigoriev I.V."/>
            <person name="Hibbett D.S."/>
            <person name="Martin F."/>
        </authorList>
    </citation>
    <scope>NUCLEOTIDE SEQUENCE [LARGE SCALE GENOMIC DNA]</scope>
    <source>
        <strain evidence="2">FD-334 SS-4</strain>
    </source>
</reference>
<evidence type="ECO:0000313" key="2">
    <source>
        <dbReference type="Proteomes" id="UP000054270"/>
    </source>
</evidence>
<dbReference type="Proteomes" id="UP000054270">
    <property type="component" value="Unassembled WGS sequence"/>
</dbReference>
<dbReference type="AlphaFoldDB" id="A0A0D2NM93"/>
<dbReference type="EMBL" id="KN817598">
    <property type="protein sequence ID" value="KJA17806.1"/>
    <property type="molecule type" value="Genomic_DNA"/>
</dbReference>
<name>A0A0D2NM93_HYPSF</name>
<protein>
    <recommendedName>
        <fullName evidence="3">F-box domain-containing protein</fullName>
    </recommendedName>
</protein>
<gene>
    <name evidence="1" type="ORF">HYPSUDRAFT_45988</name>
</gene>
<evidence type="ECO:0000313" key="1">
    <source>
        <dbReference type="EMBL" id="KJA17806.1"/>
    </source>
</evidence>
<evidence type="ECO:0008006" key="3">
    <source>
        <dbReference type="Google" id="ProtNLM"/>
    </source>
</evidence>
<keyword evidence="2" id="KW-1185">Reference proteome</keyword>
<proteinExistence type="predicted"/>
<dbReference type="OrthoDB" id="2977877at2759"/>